<dbReference type="AlphaFoldDB" id="A0A4V2R1T4"/>
<dbReference type="PANTHER" id="PTHR35813">
    <property type="entry name" value="INNER MEMBRANE PROTEIN YBAN"/>
    <property type="match status" value="1"/>
</dbReference>
<dbReference type="EMBL" id="SLVJ01000002">
    <property type="protein sequence ID" value="TCM69758.1"/>
    <property type="molecule type" value="Genomic_DNA"/>
</dbReference>
<protein>
    <recommendedName>
        <fullName evidence="4">Inner membrane protein YbaN</fullName>
    </recommendedName>
</protein>
<sequence>MDDIHQSEKKALSEVLTVQQDPDKLAKSFWLRWVYIVLAWLCIVIAFFGLFIPGLPPFDFLMLASFFAAKGSPRLHRWFQENRYIGPLLREWQQHRRIPRKMKIFSMISMTVAAGIIIWKIQHLWLVIALITSMICVQIWMWSKT</sequence>
<accession>A0A4V2R1T4</accession>
<dbReference type="OrthoDB" id="9816293at2"/>
<evidence type="ECO:0008006" key="4">
    <source>
        <dbReference type="Google" id="ProtNLM"/>
    </source>
</evidence>
<name>A0A4V2R1T4_ACICA</name>
<organism evidence="2 3">
    <name type="scientific">Acinetobacter calcoaceticus</name>
    <dbReference type="NCBI Taxonomy" id="471"/>
    <lineage>
        <taxon>Bacteria</taxon>
        <taxon>Pseudomonadati</taxon>
        <taxon>Pseudomonadota</taxon>
        <taxon>Gammaproteobacteria</taxon>
        <taxon>Moraxellales</taxon>
        <taxon>Moraxellaceae</taxon>
        <taxon>Acinetobacter</taxon>
        <taxon>Acinetobacter calcoaceticus/baumannii complex</taxon>
    </lineage>
</organism>
<reference evidence="2 3" key="1">
    <citation type="submission" date="2019-03" db="EMBL/GenBank/DDBJ databases">
        <title>Genomic analyses of the natural microbiome of Caenorhabditis elegans.</title>
        <authorList>
            <person name="Samuel B."/>
        </authorList>
    </citation>
    <scope>NUCLEOTIDE SEQUENCE [LARGE SCALE GENOMIC DNA]</scope>
    <source>
        <strain evidence="2 3">JUb89</strain>
    </source>
</reference>
<keyword evidence="1" id="KW-0812">Transmembrane</keyword>
<dbReference type="PANTHER" id="PTHR35813:SF1">
    <property type="entry name" value="INNER MEMBRANE PROTEIN YBAN"/>
    <property type="match status" value="1"/>
</dbReference>
<keyword evidence="3" id="KW-1185">Reference proteome</keyword>
<evidence type="ECO:0000313" key="3">
    <source>
        <dbReference type="Proteomes" id="UP000294963"/>
    </source>
</evidence>
<feature type="transmembrane region" description="Helical" evidence="1">
    <location>
        <begin position="33"/>
        <end position="52"/>
    </location>
</feature>
<evidence type="ECO:0000313" key="2">
    <source>
        <dbReference type="EMBL" id="TCM69758.1"/>
    </source>
</evidence>
<keyword evidence="1" id="KW-0472">Membrane</keyword>
<dbReference type="InterPro" id="IPR007401">
    <property type="entry name" value="DUF454"/>
</dbReference>
<dbReference type="GO" id="GO:0005886">
    <property type="term" value="C:plasma membrane"/>
    <property type="evidence" value="ECO:0007669"/>
    <property type="project" value="TreeGrafter"/>
</dbReference>
<dbReference type="Pfam" id="PF04304">
    <property type="entry name" value="DUF454"/>
    <property type="match status" value="1"/>
</dbReference>
<keyword evidence="1" id="KW-1133">Transmembrane helix</keyword>
<evidence type="ECO:0000256" key="1">
    <source>
        <dbReference type="SAM" id="Phobius"/>
    </source>
</evidence>
<dbReference type="Proteomes" id="UP000294963">
    <property type="component" value="Unassembled WGS sequence"/>
</dbReference>
<proteinExistence type="predicted"/>
<comment type="caution">
    <text evidence="2">The sequence shown here is derived from an EMBL/GenBank/DDBJ whole genome shotgun (WGS) entry which is preliminary data.</text>
</comment>
<gene>
    <name evidence="2" type="ORF">EC844_10217</name>
</gene>
<feature type="transmembrane region" description="Helical" evidence="1">
    <location>
        <begin position="102"/>
        <end position="119"/>
    </location>
</feature>
<feature type="transmembrane region" description="Helical" evidence="1">
    <location>
        <begin position="125"/>
        <end position="143"/>
    </location>
</feature>